<dbReference type="AlphaFoldDB" id="A0A9I9D1G7"/>
<dbReference type="EnsemblPlants" id="MELO3C011677.2.1">
    <property type="protein sequence ID" value="MELO3C011677.2.1"/>
    <property type="gene ID" value="MELO3C011677.2"/>
</dbReference>
<proteinExistence type="predicted"/>
<protein>
    <submittedName>
        <fullName evidence="1">Uncharacterized protein</fullName>
    </submittedName>
</protein>
<organism evidence="1">
    <name type="scientific">Cucumis melo</name>
    <name type="common">Muskmelon</name>
    <dbReference type="NCBI Taxonomy" id="3656"/>
    <lineage>
        <taxon>Eukaryota</taxon>
        <taxon>Viridiplantae</taxon>
        <taxon>Streptophyta</taxon>
        <taxon>Embryophyta</taxon>
        <taxon>Tracheophyta</taxon>
        <taxon>Spermatophyta</taxon>
        <taxon>Magnoliopsida</taxon>
        <taxon>eudicotyledons</taxon>
        <taxon>Gunneridae</taxon>
        <taxon>Pentapetalae</taxon>
        <taxon>rosids</taxon>
        <taxon>fabids</taxon>
        <taxon>Cucurbitales</taxon>
        <taxon>Cucurbitaceae</taxon>
        <taxon>Benincaseae</taxon>
        <taxon>Cucumis</taxon>
    </lineage>
</organism>
<reference evidence="1" key="1">
    <citation type="submission" date="2023-03" db="UniProtKB">
        <authorList>
            <consortium name="EnsemblPlants"/>
        </authorList>
    </citation>
    <scope>IDENTIFICATION</scope>
</reference>
<evidence type="ECO:0000313" key="1">
    <source>
        <dbReference type="EnsemblPlants" id="MELO3C011677.2.1"/>
    </source>
</evidence>
<sequence length="120" mass="13477">MQLRISWNGKAAQIWEYDLDLRREFGLDEEARLANTNVARMKGTTLMEASLTKREPIFSFGGMECDRGRCGLDAVSQKDETEKGIWTEHPGQGLARETWLDGEQSSDTNACGGILIRKPN</sequence>
<dbReference type="Gramene" id="MELO3C011677.2.1">
    <property type="protein sequence ID" value="MELO3C011677.2.1"/>
    <property type="gene ID" value="MELO3C011677.2"/>
</dbReference>
<accession>A0A9I9D1G7</accession>
<name>A0A9I9D1G7_CUCME</name>